<dbReference type="EMBL" id="MK813941">
    <property type="protein sequence ID" value="QEG08797.1"/>
    <property type="molecule type" value="Genomic_DNA"/>
</dbReference>
<dbReference type="KEGG" id="vg:55617253"/>
<evidence type="ECO:0000313" key="1">
    <source>
        <dbReference type="EMBL" id="QEG08797.1"/>
    </source>
</evidence>
<protein>
    <submittedName>
        <fullName evidence="1">Ig-like domain-containing protein</fullName>
    </submittedName>
</protein>
<evidence type="ECO:0000313" key="2">
    <source>
        <dbReference type="Proteomes" id="UP000325103"/>
    </source>
</evidence>
<gene>
    <name evidence="1" type="primary">4L372XY_082</name>
</gene>
<name>A0A5B9N3Q8_9CAUD</name>
<accession>A0A5B9N3Q8</accession>
<reference evidence="1 2" key="1">
    <citation type="submission" date="2019-04" db="EMBL/GenBank/DDBJ databases">
        <title>Nine Novel Phages from a Plateau Lake in Southwest China Provide Insights into Aeromonas Phage Diversity.</title>
        <authorList>
            <person name="Xiao W."/>
            <person name="Bai M."/>
            <person name="Wang Y."/>
            <person name="Cui X."/>
        </authorList>
    </citation>
    <scope>NUCLEOTIDE SEQUENCE [LARGE SCALE GENOMIC DNA]</scope>
</reference>
<keyword evidence="2" id="KW-1185">Reference proteome</keyword>
<dbReference type="GeneID" id="55617253"/>
<organism evidence="1 2">
    <name type="scientific">Aeromonas phage 4L372XY</name>
    <dbReference type="NCBI Taxonomy" id="2588520"/>
    <lineage>
        <taxon>Viruses</taxon>
        <taxon>Duplodnaviria</taxon>
        <taxon>Heunggongvirae</taxon>
        <taxon>Uroviricota</taxon>
        <taxon>Caudoviricetes</taxon>
        <taxon>Plateaulakevirus</taxon>
        <taxon>Plateaulakevirus pv4L372XY</taxon>
    </lineage>
</organism>
<sequence>MAQPVDPLIVWASEDVILPNAQRPNKSLPPTSLIETGWDLSQKPAADEWNYLLNNNGQYIKWLIEEKINEFLKKSENLNDLDDKATARTNLGVFSIAQVNSKTISAGNGLTGGGDLSANRTISIGNPSTVGPATSNTASGTTHTHALDVTGNVAILTGTISNGGTIPLPSGYSEAQCKWVAIPSNMSDDGNNDMASFQVTTSGRVVTVLVDGAAYAGNYATYVIIGVK</sequence>
<proteinExistence type="predicted"/>
<dbReference type="Proteomes" id="UP000325103">
    <property type="component" value="Segment"/>
</dbReference>
<dbReference type="RefSeq" id="YP_009846881.1">
    <property type="nucleotide sequence ID" value="NC_048772.1"/>
</dbReference>